<dbReference type="EMBL" id="BARS01008814">
    <property type="protein sequence ID" value="GAF67393.1"/>
    <property type="molecule type" value="Genomic_DNA"/>
</dbReference>
<comment type="caution">
    <text evidence="2">The sequence shown here is derived from an EMBL/GenBank/DDBJ whole genome shotgun (WGS) entry which is preliminary data.</text>
</comment>
<dbReference type="AlphaFoldDB" id="X0RF51"/>
<name>X0RF51_9ZZZZ</name>
<reference evidence="2" key="1">
    <citation type="journal article" date="2014" name="Front. Microbiol.">
        <title>High frequency of phylogenetically diverse reductive dehalogenase-homologous genes in deep subseafloor sedimentary metagenomes.</title>
        <authorList>
            <person name="Kawai M."/>
            <person name="Futagami T."/>
            <person name="Toyoda A."/>
            <person name="Takaki Y."/>
            <person name="Nishi S."/>
            <person name="Hori S."/>
            <person name="Arai W."/>
            <person name="Tsubouchi T."/>
            <person name="Morono Y."/>
            <person name="Uchiyama I."/>
            <person name="Ito T."/>
            <person name="Fujiyama A."/>
            <person name="Inagaki F."/>
            <person name="Takami H."/>
        </authorList>
    </citation>
    <scope>NUCLEOTIDE SEQUENCE</scope>
    <source>
        <strain evidence="2">Expedition CK06-06</strain>
    </source>
</reference>
<evidence type="ECO:0000256" key="1">
    <source>
        <dbReference type="SAM" id="MobiDB-lite"/>
    </source>
</evidence>
<proteinExistence type="predicted"/>
<evidence type="ECO:0000313" key="2">
    <source>
        <dbReference type="EMBL" id="GAF67393.1"/>
    </source>
</evidence>
<gene>
    <name evidence="2" type="ORF">S01H1_16723</name>
</gene>
<protein>
    <submittedName>
        <fullName evidence="2">Uncharacterized protein</fullName>
    </submittedName>
</protein>
<feature type="non-terminal residue" evidence="2">
    <location>
        <position position="38"/>
    </location>
</feature>
<organism evidence="2">
    <name type="scientific">marine sediment metagenome</name>
    <dbReference type="NCBI Taxonomy" id="412755"/>
    <lineage>
        <taxon>unclassified sequences</taxon>
        <taxon>metagenomes</taxon>
        <taxon>ecological metagenomes</taxon>
    </lineage>
</organism>
<feature type="region of interest" description="Disordered" evidence="1">
    <location>
        <begin position="1"/>
        <end position="38"/>
    </location>
</feature>
<accession>X0RF51</accession>
<sequence>MKNPKSIKNPAIKTTKSAKKAPQPIEKAAPAPTEIKTP</sequence>